<dbReference type="RefSeq" id="WP_272745004.1">
    <property type="nucleotide sequence ID" value="NZ_JAQQKV010000002.1"/>
</dbReference>
<evidence type="ECO:0000313" key="4">
    <source>
        <dbReference type="Proteomes" id="UP001218579"/>
    </source>
</evidence>
<accession>A0ABT5HKM0</accession>
<feature type="compositionally biased region" description="Low complexity" evidence="1">
    <location>
        <begin position="47"/>
        <end position="56"/>
    </location>
</feature>
<feature type="region of interest" description="Disordered" evidence="1">
    <location>
        <begin position="28"/>
        <end position="77"/>
    </location>
</feature>
<evidence type="ECO:0000256" key="1">
    <source>
        <dbReference type="SAM" id="MobiDB-lite"/>
    </source>
</evidence>
<protein>
    <recommendedName>
        <fullName evidence="5">Lipoprotein</fullName>
    </recommendedName>
</protein>
<sequence length="203" mass="22523">MRGFKASWFIGVLSLFIAACDAGPSAVLPDGQGTSPSEQIAPPSKPPVWAEPEAAPQAPPPPDTAPRPTPAFDSPALKVKVPKPAGEITKTRYADWPLWSTNRKYSAYENATYHFEKHGPTFGIKTYEDYVVFVHGFVHTPPKGTQTITRNNGDTLFYDPEQNIFAVMTKKGAPRTLFQPYEGAAYWQKQKEIEAGRRTLRED</sequence>
<organism evidence="3 4">
    <name type="scientific">Asticcacaulis machinosus</name>
    <dbReference type="NCBI Taxonomy" id="2984211"/>
    <lineage>
        <taxon>Bacteria</taxon>
        <taxon>Pseudomonadati</taxon>
        <taxon>Pseudomonadota</taxon>
        <taxon>Alphaproteobacteria</taxon>
        <taxon>Caulobacterales</taxon>
        <taxon>Caulobacteraceae</taxon>
        <taxon>Asticcacaulis</taxon>
    </lineage>
</organism>
<gene>
    <name evidence="3" type="ORF">PQU98_11070</name>
</gene>
<keyword evidence="4" id="KW-1185">Reference proteome</keyword>
<keyword evidence="2" id="KW-0732">Signal</keyword>
<feature type="compositionally biased region" description="Pro residues" evidence="1">
    <location>
        <begin position="57"/>
        <end position="69"/>
    </location>
</feature>
<reference evidence="3 4" key="1">
    <citation type="submission" date="2023-01" db="EMBL/GenBank/DDBJ databases">
        <title>Novel species of the genus Asticcacaulis isolated from rivers.</title>
        <authorList>
            <person name="Lu H."/>
        </authorList>
    </citation>
    <scope>NUCLEOTIDE SEQUENCE [LARGE SCALE GENOMIC DNA]</scope>
    <source>
        <strain evidence="3 4">LKC15W</strain>
    </source>
</reference>
<feature type="chain" id="PRO_5045407402" description="Lipoprotein" evidence="2">
    <location>
        <begin position="22"/>
        <end position="203"/>
    </location>
</feature>
<dbReference type="PROSITE" id="PS51257">
    <property type="entry name" value="PROKAR_LIPOPROTEIN"/>
    <property type="match status" value="1"/>
</dbReference>
<proteinExistence type="predicted"/>
<comment type="caution">
    <text evidence="3">The sequence shown here is derived from an EMBL/GenBank/DDBJ whole genome shotgun (WGS) entry which is preliminary data.</text>
</comment>
<evidence type="ECO:0000256" key="2">
    <source>
        <dbReference type="SAM" id="SignalP"/>
    </source>
</evidence>
<feature type="signal peptide" evidence="2">
    <location>
        <begin position="1"/>
        <end position="21"/>
    </location>
</feature>
<dbReference type="Proteomes" id="UP001218579">
    <property type="component" value="Unassembled WGS sequence"/>
</dbReference>
<evidence type="ECO:0000313" key="3">
    <source>
        <dbReference type="EMBL" id="MDC7676675.1"/>
    </source>
</evidence>
<evidence type="ECO:0008006" key="5">
    <source>
        <dbReference type="Google" id="ProtNLM"/>
    </source>
</evidence>
<dbReference type="EMBL" id="JAQQKV010000002">
    <property type="protein sequence ID" value="MDC7676675.1"/>
    <property type="molecule type" value="Genomic_DNA"/>
</dbReference>
<name>A0ABT5HKM0_9CAUL</name>